<reference evidence="4 5" key="1">
    <citation type="journal article" date="2019" name="Int. J. Syst. Evol. Microbiol.">
        <title>The Global Catalogue of Microorganisms (GCM) 10K type strain sequencing project: providing services to taxonomists for standard genome sequencing and annotation.</title>
        <authorList>
            <consortium name="The Broad Institute Genomics Platform"/>
            <consortium name="The Broad Institute Genome Sequencing Center for Infectious Disease"/>
            <person name="Wu L."/>
            <person name="Ma J."/>
        </authorList>
    </citation>
    <scope>NUCLEOTIDE SEQUENCE [LARGE SCALE GENOMIC DNA]</scope>
    <source>
        <strain evidence="4 5">JCM 13249</strain>
    </source>
</reference>
<gene>
    <name evidence="4" type="ORF">GCM10009681_00600</name>
</gene>
<proteinExistence type="predicted"/>
<dbReference type="PROSITE" id="PS51186">
    <property type="entry name" value="GNAT"/>
    <property type="match status" value="1"/>
</dbReference>
<dbReference type="Gene3D" id="3.40.630.30">
    <property type="match status" value="1"/>
</dbReference>
<evidence type="ECO:0000259" key="3">
    <source>
        <dbReference type="PROSITE" id="PS51186"/>
    </source>
</evidence>
<keyword evidence="1" id="KW-0808">Transferase</keyword>
<feature type="domain" description="N-acetyltransferase" evidence="3">
    <location>
        <begin position="6"/>
        <end position="162"/>
    </location>
</feature>
<dbReference type="Proteomes" id="UP001500655">
    <property type="component" value="Unassembled WGS sequence"/>
</dbReference>
<evidence type="ECO:0000256" key="1">
    <source>
        <dbReference type="ARBA" id="ARBA00022679"/>
    </source>
</evidence>
<protein>
    <submittedName>
        <fullName evidence="4">GNAT family N-acetyltransferase</fullName>
    </submittedName>
</protein>
<dbReference type="InterPro" id="IPR051016">
    <property type="entry name" value="Diverse_Substrate_AcTransf"/>
</dbReference>
<dbReference type="InterPro" id="IPR000182">
    <property type="entry name" value="GNAT_dom"/>
</dbReference>
<evidence type="ECO:0000313" key="4">
    <source>
        <dbReference type="EMBL" id="GAA1734337.1"/>
    </source>
</evidence>
<accession>A0ABN2JP51</accession>
<dbReference type="PANTHER" id="PTHR10545">
    <property type="entry name" value="DIAMINE N-ACETYLTRANSFERASE"/>
    <property type="match status" value="1"/>
</dbReference>
<dbReference type="InterPro" id="IPR016181">
    <property type="entry name" value="Acyl_CoA_acyltransferase"/>
</dbReference>
<evidence type="ECO:0000256" key="2">
    <source>
        <dbReference type="ARBA" id="ARBA00023315"/>
    </source>
</evidence>
<keyword evidence="5" id="KW-1185">Reference proteome</keyword>
<dbReference type="PANTHER" id="PTHR10545:SF29">
    <property type="entry name" value="GH14572P-RELATED"/>
    <property type="match status" value="1"/>
</dbReference>
<comment type="caution">
    <text evidence="4">The sequence shown here is derived from an EMBL/GenBank/DDBJ whole genome shotgun (WGS) entry which is preliminary data.</text>
</comment>
<dbReference type="EMBL" id="BAAALS010000001">
    <property type="protein sequence ID" value="GAA1734337.1"/>
    <property type="molecule type" value="Genomic_DNA"/>
</dbReference>
<keyword evidence="2" id="KW-0012">Acyltransferase</keyword>
<sequence length="170" mass="18412">MSTPAVAVRRVRPSDVPAVVAMVHQLADFERAADQCLLSEAQLRDALFGAAPALFGHVAVDPATDEPVGFALWFLNFSTWAGVHGIYLEDLYVQPTARGTGAGRALLRALALLCLERGYARLDWWVLNWNPARDFYAALGAAALDEWIPYRLTGDALRRLAASGSPPPPA</sequence>
<dbReference type="SUPFAM" id="SSF55729">
    <property type="entry name" value="Acyl-CoA N-acyltransferases (Nat)"/>
    <property type="match status" value="1"/>
</dbReference>
<name>A0ABN2JP51_9ACTN</name>
<dbReference type="Pfam" id="PF00583">
    <property type="entry name" value="Acetyltransf_1"/>
    <property type="match status" value="1"/>
</dbReference>
<evidence type="ECO:0000313" key="5">
    <source>
        <dbReference type="Proteomes" id="UP001500655"/>
    </source>
</evidence>
<organism evidence="4 5">
    <name type="scientific">Luedemannella helvata</name>
    <dbReference type="NCBI Taxonomy" id="349315"/>
    <lineage>
        <taxon>Bacteria</taxon>
        <taxon>Bacillati</taxon>
        <taxon>Actinomycetota</taxon>
        <taxon>Actinomycetes</taxon>
        <taxon>Micromonosporales</taxon>
        <taxon>Micromonosporaceae</taxon>
        <taxon>Luedemannella</taxon>
    </lineage>
</organism>